<dbReference type="AlphaFoldDB" id="A0A6C0EEH0"/>
<name>A0A6C0EEH0_9ZZZZ</name>
<proteinExistence type="predicted"/>
<dbReference type="Pfam" id="PF11913">
    <property type="entry name" value="DUF3431"/>
    <property type="match status" value="1"/>
</dbReference>
<evidence type="ECO:0008006" key="2">
    <source>
        <dbReference type="Google" id="ProtNLM"/>
    </source>
</evidence>
<dbReference type="PANTHER" id="PTHR37490">
    <property type="entry name" value="EXPRESSED PROTEIN"/>
    <property type="match status" value="1"/>
</dbReference>
<accession>A0A6C0EEH0</accession>
<dbReference type="EMBL" id="MN739825">
    <property type="protein sequence ID" value="QHT27607.1"/>
    <property type="molecule type" value="Genomic_DNA"/>
</dbReference>
<dbReference type="PANTHER" id="PTHR37490:SF2">
    <property type="match status" value="1"/>
</dbReference>
<organism evidence="1">
    <name type="scientific">viral metagenome</name>
    <dbReference type="NCBI Taxonomy" id="1070528"/>
    <lineage>
        <taxon>unclassified sequences</taxon>
        <taxon>metagenomes</taxon>
        <taxon>organismal metagenomes</taxon>
    </lineage>
</organism>
<reference evidence="1" key="1">
    <citation type="journal article" date="2020" name="Nature">
        <title>Giant virus diversity and host interactions through global metagenomics.</title>
        <authorList>
            <person name="Schulz F."/>
            <person name="Roux S."/>
            <person name="Paez-Espino D."/>
            <person name="Jungbluth S."/>
            <person name="Walsh D.A."/>
            <person name="Denef V.J."/>
            <person name="McMahon K.D."/>
            <person name="Konstantinidis K.T."/>
            <person name="Eloe-Fadrosh E.A."/>
            <person name="Kyrpides N.C."/>
            <person name="Woyke T."/>
        </authorList>
    </citation>
    <scope>NUCLEOTIDE SEQUENCE</scope>
    <source>
        <strain evidence="1">GVMAG-M-3300023179-33</strain>
    </source>
</reference>
<evidence type="ECO:0000313" key="1">
    <source>
        <dbReference type="EMBL" id="QHT27607.1"/>
    </source>
</evidence>
<dbReference type="InterPro" id="IPR021838">
    <property type="entry name" value="DUF3431"/>
</dbReference>
<sequence>MNNSNIINVVVSRYNKNTDWVFKLNKYNTNIMIYDKENPSNKYNVPVNKGNEASVYLKYIIDHYNNLSDFTFFIHDEEYSWHHVGSIEERFIEAIKSNELFYNINNYFLHPYSHISLEDEEKFKKWYNEFVEPYIAYEKLPNKDWLIGYKGCAQFLVHKSRIQHLPHKFYTDLYNWILIFNDHKLSGYFLEWTWHLFWDISPKYEIYIS</sequence>
<protein>
    <recommendedName>
        <fullName evidence="2">DUF3431 domain-containing protein</fullName>
    </recommendedName>
</protein>